<dbReference type="InterPro" id="IPR015882">
    <property type="entry name" value="HEX_bac_N"/>
</dbReference>
<comment type="similarity">
    <text evidence="2">Belongs to the glycosyl hydrolase 20 family.</text>
</comment>
<proteinExistence type="inferred from homology"/>
<evidence type="ECO:0000256" key="5">
    <source>
        <dbReference type="ARBA" id="ARBA00023295"/>
    </source>
</evidence>
<evidence type="ECO:0000313" key="10">
    <source>
        <dbReference type="EMBL" id="MFD1630417.1"/>
    </source>
</evidence>
<evidence type="ECO:0000259" key="7">
    <source>
        <dbReference type="Pfam" id="PF00728"/>
    </source>
</evidence>
<dbReference type="InterPro" id="IPR015883">
    <property type="entry name" value="Glyco_hydro_20_cat"/>
</dbReference>
<protein>
    <recommendedName>
        <fullName evidence="3">beta-N-acetylhexosaminidase</fullName>
        <ecNumber evidence="3">3.2.1.52</ecNumber>
    </recommendedName>
</protein>
<feature type="domain" description="Glycoside hydrolase family 20 catalytic" evidence="7">
    <location>
        <begin position="148"/>
        <end position="501"/>
    </location>
</feature>
<dbReference type="PRINTS" id="PR00738">
    <property type="entry name" value="GLHYDRLASE20"/>
</dbReference>
<keyword evidence="6" id="KW-0732">Signal</keyword>
<gene>
    <name evidence="10" type="ORF">ACFSAH_11045</name>
</gene>
<dbReference type="InterPro" id="IPR025705">
    <property type="entry name" value="Beta_hexosaminidase_sua/sub"/>
</dbReference>
<dbReference type="Pfam" id="PF13290">
    <property type="entry name" value="CHB_HEX_C_1"/>
    <property type="match status" value="1"/>
</dbReference>
<dbReference type="InterPro" id="IPR059177">
    <property type="entry name" value="GH29D-like_dom"/>
</dbReference>
<sequence>MKISKLLTLIGLFFLSENSFAQDVNEVKIIPQPNSIKYLGTEYVIGSKQAIVYKGFKQKPETLDRFTKEIIAQIPTKETKHSQSIVLEKTKTDNIHEAYSLKIDNTGIKISSSTEQGVFYGLQSLLQIILASDNNILAALEIKDIPRYKYRGLHLDVGRHLFPVSFIKSYIDLMAHYKLNNFHWHLTEDQGWRIEIKKYPKLTSIGGTREGTLINHLKDKQHVYDKTPYGGYYTQDEVKEVVAYAASKYINVIPEIELPGHSLAALSAYPEYGCGENPGPYKATMGWGIFDDVYCAGKESTFTFLQDILDEVLLLFPSKYIHIGGDECPKTKWKTCKYCQNRIKENKLKDEHELQSYFVQRIEKYLNGKGRSIIGWDEILEGGLAPNATVMSWRGVKGGIAAAKQHHDVIMTPSTHLYFDNRESISSEEPQTISSAYPTRHVSLKQVYSFNPSLDTLAPEFQKHVIGVQANLWTEYIKTLEKVLYHIMPRIYALAEIGWTTLENKNWENFSQIRVSEHLYRFDKTGKTYRVPQTIGVEQDTLLGETIEIKLKPSVKNAKIYYSINGYTPTEMDYLYTNPVKIHIPKGEERIFKSVVITPSGRRSVTSKINLINK</sequence>
<organism evidence="10 11">
    <name type="scientific">Pseudopedobacter beijingensis</name>
    <dbReference type="NCBI Taxonomy" id="1207056"/>
    <lineage>
        <taxon>Bacteria</taxon>
        <taxon>Pseudomonadati</taxon>
        <taxon>Bacteroidota</taxon>
        <taxon>Sphingobacteriia</taxon>
        <taxon>Sphingobacteriales</taxon>
        <taxon>Sphingobacteriaceae</taxon>
        <taxon>Pseudopedobacter</taxon>
    </lineage>
</organism>
<dbReference type="SUPFAM" id="SSF55545">
    <property type="entry name" value="beta-N-acetylhexosaminidase-like domain"/>
    <property type="match status" value="1"/>
</dbReference>
<evidence type="ECO:0000256" key="1">
    <source>
        <dbReference type="ARBA" id="ARBA00001231"/>
    </source>
</evidence>
<evidence type="ECO:0000313" key="11">
    <source>
        <dbReference type="Proteomes" id="UP001597118"/>
    </source>
</evidence>
<dbReference type="Pfam" id="PF02838">
    <property type="entry name" value="Glyco_hydro_20b"/>
    <property type="match status" value="1"/>
</dbReference>
<feature type="chain" id="PRO_5046008182" description="beta-N-acetylhexosaminidase" evidence="6">
    <location>
        <begin position="22"/>
        <end position="614"/>
    </location>
</feature>
<evidence type="ECO:0000256" key="4">
    <source>
        <dbReference type="ARBA" id="ARBA00022801"/>
    </source>
</evidence>
<keyword evidence="4" id="KW-0378">Hydrolase</keyword>
<dbReference type="PANTHER" id="PTHR22600">
    <property type="entry name" value="BETA-HEXOSAMINIDASE"/>
    <property type="match status" value="1"/>
</dbReference>
<dbReference type="PANTHER" id="PTHR22600:SF57">
    <property type="entry name" value="BETA-N-ACETYLHEXOSAMINIDASE"/>
    <property type="match status" value="1"/>
</dbReference>
<dbReference type="Gene3D" id="3.20.20.80">
    <property type="entry name" value="Glycosidases"/>
    <property type="match status" value="1"/>
</dbReference>
<evidence type="ECO:0000259" key="8">
    <source>
        <dbReference type="Pfam" id="PF02838"/>
    </source>
</evidence>
<accession>A0ABW4IDA7</accession>
<dbReference type="RefSeq" id="WP_379662793.1">
    <property type="nucleotide sequence ID" value="NZ_JBHUDG010000016.1"/>
</dbReference>
<dbReference type="Pfam" id="PF00728">
    <property type="entry name" value="Glyco_hydro_20"/>
    <property type="match status" value="1"/>
</dbReference>
<evidence type="ECO:0000256" key="3">
    <source>
        <dbReference type="ARBA" id="ARBA00012663"/>
    </source>
</evidence>
<feature type="signal peptide" evidence="6">
    <location>
        <begin position="1"/>
        <end position="21"/>
    </location>
</feature>
<evidence type="ECO:0000259" key="9">
    <source>
        <dbReference type="Pfam" id="PF13290"/>
    </source>
</evidence>
<dbReference type="Proteomes" id="UP001597118">
    <property type="component" value="Unassembled WGS sequence"/>
</dbReference>
<name>A0ABW4IDA7_9SPHI</name>
<reference evidence="11" key="1">
    <citation type="journal article" date="2019" name="Int. J. Syst. Evol. Microbiol.">
        <title>The Global Catalogue of Microorganisms (GCM) 10K type strain sequencing project: providing services to taxonomists for standard genome sequencing and annotation.</title>
        <authorList>
            <consortium name="The Broad Institute Genomics Platform"/>
            <consortium name="The Broad Institute Genome Sequencing Center for Infectious Disease"/>
            <person name="Wu L."/>
            <person name="Ma J."/>
        </authorList>
    </citation>
    <scope>NUCLEOTIDE SEQUENCE [LARGE SCALE GENOMIC DNA]</scope>
    <source>
        <strain evidence="11">CCUG 53762</strain>
    </source>
</reference>
<dbReference type="InterPro" id="IPR029018">
    <property type="entry name" value="Hex-like_dom2"/>
</dbReference>
<evidence type="ECO:0000256" key="2">
    <source>
        <dbReference type="ARBA" id="ARBA00006285"/>
    </source>
</evidence>
<keyword evidence="11" id="KW-1185">Reference proteome</keyword>
<comment type="catalytic activity">
    <reaction evidence="1">
        <text>Hydrolysis of terminal non-reducing N-acetyl-D-hexosamine residues in N-acetyl-beta-D-hexosaminides.</text>
        <dbReference type="EC" id="3.2.1.52"/>
    </reaction>
</comment>
<comment type="caution">
    <text evidence="10">The sequence shown here is derived from an EMBL/GenBank/DDBJ whole genome shotgun (WGS) entry which is preliminary data.</text>
</comment>
<dbReference type="EMBL" id="JBHUDG010000016">
    <property type="protein sequence ID" value="MFD1630417.1"/>
    <property type="molecule type" value="Genomic_DNA"/>
</dbReference>
<dbReference type="CDD" id="cd06563">
    <property type="entry name" value="GH20_chitobiase-like"/>
    <property type="match status" value="1"/>
</dbReference>
<keyword evidence="5" id="KW-0326">Glycosidase</keyword>
<evidence type="ECO:0000256" key="6">
    <source>
        <dbReference type="SAM" id="SignalP"/>
    </source>
</evidence>
<dbReference type="EC" id="3.2.1.52" evidence="3"/>
<dbReference type="SUPFAM" id="SSF51445">
    <property type="entry name" value="(Trans)glycosidases"/>
    <property type="match status" value="1"/>
</dbReference>
<dbReference type="Gene3D" id="3.30.379.10">
    <property type="entry name" value="Chitobiase/beta-hexosaminidase domain 2-like"/>
    <property type="match status" value="1"/>
</dbReference>
<dbReference type="InterPro" id="IPR017853">
    <property type="entry name" value="GH"/>
</dbReference>
<feature type="domain" description="GH29D-like beta-sandwich" evidence="9">
    <location>
        <begin position="547"/>
        <end position="583"/>
    </location>
</feature>
<feature type="domain" description="Beta-hexosaminidase bacterial type N-terminal" evidence="8">
    <location>
        <begin position="28"/>
        <end position="144"/>
    </location>
</feature>